<evidence type="ECO:0000256" key="1">
    <source>
        <dbReference type="SAM" id="MobiDB-lite"/>
    </source>
</evidence>
<proteinExistence type="predicted"/>
<sequence length="97" mass="10435">MTTPVAEFEDTSGGTSDIPNKAESMARCGSFKEGIKLELATGGHSEWMQVGANQRPPFRPGTRCGYRIVGFRHAGLVGSDLDIFQQGKGFQGSILIM</sequence>
<reference evidence="2" key="2">
    <citation type="journal article" date="2023" name="IMA Fungus">
        <title>Comparative genomic study of the Penicillium genus elucidates a diverse pangenome and 15 lateral gene transfer events.</title>
        <authorList>
            <person name="Petersen C."/>
            <person name="Sorensen T."/>
            <person name="Nielsen M.R."/>
            <person name="Sondergaard T.E."/>
            <person name="Sorensen J.L."/>
            <person name="Fitzpatrick D.A."/>
            <person name="Frisvad J.C."/>
            <person name="Nielsen K.L."/>
        </authorList>
    </citation>
    <scope>NUCLEOTIDE SEQUENCE</scope>
    <source>
        <strain evidence="2">IBT 20477</strain>
    </source>
</reference>
<reference evidence="2" key="1">
    <citation type="submission" date="2022-11" db="EMBL/GenBank/DDBJ databases">
        <authorList>
            <person name="Petersen C."/>
        </authorList>
    </citation>
    <scope>NUCLEOTIDE SEQUENCE</scope>
    <source>
        <strain evidence="2">IBT 20477</strain>
    </source>
</reference>
<dbReference type="EMBL" id="JAPQKQ010000008">
    <property type="protein sequence ID" value="KAJ5186424.1"/>
    <property type="molecule type" value="Genomic_DNA"/>
</dbReference>
<protein>
    <submittedName>
        <fullName evidence="2">Uncharacterized protein</fullName>
    </submittedName>
</protein>
<name>A0A9W9IYK5_9EURO</name>
<dbReference type="Proteomes" id="UP001150942">
    <property type="component" value="Unassembled WGS sequence"/>
</dbReference>
<comment type="caution">
    <text evidence="2">The sequence shown here is derived from an EMBL/GenBank/DDBJ whole genome shotgun (WGS) entry which is preliminary data.</text>
</comment>
<evidence type="ECO:0000313" key="2">
    <source>
        <dbReference type="EMBL" id="KAJ5186424.1"/>
    </source>
</evidence>
<dbReference type="AlphaFoldDB" id="A0A9W9IYK5"/>
<keyword evidence="3" id="KW-1185">Reference proteome</keyword>
<evidence type="ECO:0000313" key="3">
    <source>
        <dbReference type="Proteomes" id="UP001150942"/>
    </source>
</evidence>
<accession>A0A9W9IYK5</accession>
<feature type="region of interest" description="Disordered" evidence="1">
    <location>
        <begin position="1"/>
        <end position="22"/>
    </location>
</feature>
<gene>
    <name evidence="2" type="ORF">N7449_011188</name>
</gene>
<organism evidence="2 3">
    <name type="scientific">Penicillium cf. viridicatum</name>
    <dbReference type="NCBI Taxonomy" id="2972119"/>
    <lineage>
        <taxon>Eukaryota</taxon>
        <taxon>Fungi</taxon>
        <taxon>Dikarya</taxon>
        <taxon>Ascomycota</taxon>
        <taxon>Pezizomycotina</taxon>
        <taxon>Eurotiomycetes</taxon>
        <taxon>Eurotiomycetidae</taxon>
        <taxon>Eurotiales</taxon>
        <taxon>Aspergillaceae</taxon>
        <taxon>Penicillium</taxon>
    </lineage>
</organism>